<organism evidence="3">
    <name type="scientific">Drosophila sechellia</name>
    <name type="common">Fruit fly</name>
    <dbReference type="NCBI Taxonomy" id="7238"/>
    <lineage>
        <taxon>Eukaryota</taxon>
        <taxon>Metazoa</taxon>
        <taxon>Ecdysozoa</taxon>
        <taxon>Arthropoda</taxon>
        <taxon>Hexapoda</taxon>
        <taxon>Insecta</taxon>
        <taxon>Pterygota</taxon>
        <taxon>Neoptera</taxon>
        <taxon>Endopterygota</taxon>
        <taxon>Diptera</taxon>
        <taxon>Brachycera</taxon>
        <taxon>Muscomorpha</taxon>
        <taxon>Ephydroidea</taxon>
        <taxon>Drosophilidae</taxon>
        <taxon>Drosophila</taxon>
        <taxon>Sophophora</taxon>
    </lineage>
</organism>
<feature type="compositionally biased region" description="Polar residues" evidence="1">
    <location>
        <begin position="1"/>
        <end position="21"/>
    </location>
</feature>
<reference evidence="2 3" key="1">
    <citation type="journal article" date="2007" name="Nature">
        <title>Evolution of genes and genomes on the Drosophila phylogeny.</title>
        <authorList>
            <consortium name="Drosophila 12 Genomes Consortium"/>
            <person name="Clark A.G."/>
            <person name="Eisen M.B."/>
            <person name="Smith D.R."/>
            <person name="Bergman C.M."/>
            <person name="Oliver B."/>
            <person name="Markow T.A."/>
            <person name="Kaufman T.C."/>
            <person name="Kellis M."/>
            <person name="Gelbart W."/>
            <person name="Iyer V.N."/>
            <person name="Pollard D.A."/>
            <person name="Sackton T.B."/>
            <person name="Larracuente A.M."/>
            <person name="Singh N.D."/>
            <person name="Abad J.P."/>
            <person name="Abt D.N."/>
            <person name="Adryan B."/>
            <person name="Aguade M."/>
            <person name="Akashi H."/>
            <person name="Anderson W.W."/>
            <person name="Aquadro C.F."/>
            <person name="Ardell D.H."/>
            <person name="Arguello R."/>
            <person name="Artieri C.G."/>
            <person name="Barbash D.A."/>
            <person name="Barker D."/>
            <person name="Barsanti P."/>
            <person name="Batterham P."/>
            <person name="Batzoglou S."/>
            <person name="Begun D."/>
            <person name="Bhutkar A."/>
            <person name="Blanco E."/>
            <person name="Bosak S.A."/>
            <person name="Bradley R.K."/>
            <person name="Brand A.D."/>
            <person name="Brent M.R."/>
            <person name="Brooks A.N."/>
            <person name="Brown R.H."/>
            <person name="Butlin R.K."/>
            <person name="Caggese C."/>
            <person name="Calvi B.R."/>
            <person name="Bernardo de Carvalho A."/>
            <person name="Caspi A."/>
            <person name="Castrezana S."/>
            <person name="Celniker S.E."/>
            <person name="Chang J.L."/>
            <person name="Chapple C."/>
            <person name="Chatterji S."/>
            <person name="Chinwalla A."/>
            <person name="Civetta A."/>
            <person name="Clifton S.W."/>
            <person name="Comeron J.M."/>
            <person name="Costello J.C."/>
            <person name="Coyne J.A."/>
            <person name="Daub J."/>
            <person name="David R.G."/>
            <person name="Delcher A.L."/>
            <person name="Delehaunty K."/>
            <person name="Do C.B."/>
            <person name="Ebling H."/>
            <person name="Edwards K."/>
            <person name="Eickbush T."/>
            <person name="Evans J.D."/>
            <person name="Filipski A."/>
            <person name="Findeiss S."/>
            <person name="Freyhult E."/>
            <person name="Fulton L."/>
            <person name="Fulton R."/>
            <person name="Garcia A.C."/>
            <person name="Gardiner A."/>
            <person name="Garfield D.A."/>
            <person name="Garvin B.E."/>
            <person name="Gibson G."/>
            <person name="Gilbert D."/>
            <person name="Gnerre S."/>
            <person name="Godfrey J."/>
            <person name="Good R."/>
            <person name="Gotea V."/>
            <person name="Gravely B."/>
            <person name="Greenberg A.J."/>
            <person name="Griffiths-Jones S."/>
            <person name="Gross S."/>
            <person name="Guigo R."/>
            <person name="Gustafson E.A."/>
            <person name="Haerty W."/>
            <person name="Hahn M.W."/>
            <person name="Halligan D.L."/>
            <person name="Halpern A.L."/>
            <person name="Halter G.M."/>
            <person name="Han M.V."/>
            <person name="Heger A."/>
            <person name="Hillier L."/>
            <person name="Hinrichs A.S."/>
            <person name="Holmes I."/>
            <person name="Hoskins R.A."/>
            <person name="Hubisz M.J."/>
            <person name="Hultmark D."/>
            <person name="Huntley M.A."/>
            <person name="Jaffe D.B."/>
            <person name="Jagadeeshan S."/>
            <person name="Jeck W.R."/>
            <person name="Johnson J."/>
            <person name="Jones C.D."/>
            <person name="Jordan W.C."/>
            <person name="Karpen G.H."/>
            <person name="Kataoka E."/>
            <person name="Keightley P.D."/>
            <person name="Kheradpour P."/>
            <person name="Kirkness E.F."/>
            <person name="Koerich L.B."/>
            <person name="Kristiansen K."/>
            <person name="Kudrna D."/>
            <person name="Kulathinal R.J."/>
            <person name="Kumar S."/>
            <person name="Kwok R."/>
            <person name="Lander E."/>
            <person name="Langley C.H."/>
            <person name="Lapoint R."/>
            <person name="Lazzaro B.P."/>
            <person name="Lee S.J."/>
            <person name="Levesque L."/>
            <person name="Li R."/>
            <person name="Lin C.F."/>
            <person name="Lin M.F."/>
            <person name="Lindblad-Toh K."/>
            <person name="Llopart A."/>
            <person name="Long M."/>
            <person name="Low L."/>
            <person name="Lozovsky E."/>
            <person name="Lu J."/>
            <person name="Luo M."/>
            <person name="Machado C.A."/>
            <person name="Makalowski W."/>
            <person name="Marzo M."/>
            <person name="Matsuda M."/>
            <person name="Matzkin L."/>
            <person name="McAllister B."/>
            <person name="McBride C.S."/>
            <person name="McKernan B."/>
            <person name="McKernan K."/>
            <person name="Mendez-Lago M."/>
            <person name="Minx P."/>
            <person name="Mollenhauer M.U."/>
            <person name="Montooth K."/>
            <person name="Mount S.M."/>
            <person name="Mu X."/>
            <person name="Myers E."/>
            <person name="Negre B."/>
            <person name="Newfeld S."/>
            <person name="Nielsen R."/>
            <person name="Noor M.A."/>
            <person name="O'Grady P."/>
            <person name="Pachter L."/>
            <person name="Papaceit M."/>
            <person name="Parisi M.J."/>
            <person name="Parisi M."/>
            <person name="Parts L."/>
            <person name="Pedersen J.S."/>
            <person name="Pesole G."/>
            <person name="Phillippy A.M."/>
            <person name="Ponting C.P."/>
            <person name="Pop M."/>
            <person name="Porcelli D."/>
            <person name="Powell J.R."/>
            <person name="Prohaska S."/>
            <person name="Pruitt K."/>
            <person name="Puig M."/>
            <person name="Quesneville H."/>
            <person name="Ram K.R."/>
            <person name="Rand D."/>
            <person name="Rasmussen M.D."/>
            <person name="Reed L.K."/>
            <person name="Reenan R."/>
            <person name="Reily A."/>
            <person name="Remington K.A."/>
            <person name="Rieger T.T."/>
            <person name="Ritchie M.G."/>
            <person name="Robin C."/>
            <person name="Rogers Y.H."/>
            <person name="Rohde C."/>
            <person name="Rozas J."/>
            <person name="Rubenfield M.J."/>
            <person name="Ruiz A."/>
            <person name="Russo S."/>
            <person name="Salzberg S.L."/>
            <person name="Sanchez-Gracia A."/>
            <person name="Saranga D.J."/>
            <person name="Sato H."/>
            <person name="Schaeffer S.W."/>
            <person name="Schatz M.C."/>
            <person name="Schlenke T."/>
            <person name="Schwartz R."/>
            <person name="Segarra C."/>
            <person name="Singh R.S."/>
            <person name="Sirot L."/>
            <person name="Sirota M."/>
            <person name="Sisneros N.B."/>
            <person name="Smith C.D."/>
            <person name="Smith T.F."/>
            <person name="Spieth J."/>
            <person name="Stage D.E."/>
            <person name="Stark A."/>
            <person name="Stephan W."/>
            <person name="Strausberg R.L."/>
            <person name="Strempel S."/>
            <person name="Sturgill D."/>
            <person name="Sutton G."/>
            <person name="Sutton G.G."/>
            <person name="Tao W."/>
            <person name="Teichmann S."/>
            <person name="Tobari Y.N."/>
            <person name="Tomimura Y."/>
            <person name="Tsolas J.M."/>
            <person name="Valente V.L."/>
            <person name="Venter E."/>
            <person name="Venter J.C."/>
            <person name="Vicario S."/>
            <person name="Vieira F.G."/>
            <person name="Vilella A.J."/>
            <person name="Villasante A."/>
            <person name="Walenz B."/>
            <person name="Wang J."/>
            <person name="Wasserman M."/>
            <person name="Watts T."/>
            <person name="Wilson D."/>
            <person name="Wilson R.K."/>
            <person name="Wing R.A."/>
            <person name="Wolfner M.F."/>
            <person name="Wong A."/>
            <person name="Wong G.K."/>
            <person name="Wu C.I."/>
            <person name="Wu G."/>
            <person name="Yamamoto D."/>
            <person name="Yang H.P."/>
            <person name="Yang S.P."/>
            <person name="Yorke J.A."/>
            <person name="Yoshida K."/>
            <person name="Zdobnov E."/>
            <person name="Zhang P."/>
            <person name="Zhang Y."/>
            <person name="Zimin A.V."/>
            <person name="Baldwin J."/>
            <person name="Abdouelleil A."/>
            <person name="Abdulkadir J."/>
            <person name="Abebe A."/>
            <person name="Abera B."/>
            <person name="Abreu J."/>
            <person name="Acer S.C."/>
            <person name="Aftuck L."/>
            <person name="Alexander A."/>
            <person name="An P."/>
            <person name="Anderson E."/>
            <person name="Anderson S."/>
            <person name="Arachi H."/>
            <person name="Azer M."/>
            <person name="Bachantsang P."/>
            <person name="Barry A."/>
            <person name="Bayul T."/>
            <person name="Berlin A."/>
            <person name="Bessette D."/>
            <person name="Bloom T."/>
            <person name="Blye J."/>
            <person name="Boguslavskiy L."/>
            <person name="Bonnet C."/>
            <person name="Boukhgalter B."/>
            <person name="Bourzgui I."/>
            <person name="Brown A."/>
            <person name="Cahill P."/>
            <person name="Channer S."/>
            <person name="Cheshatsang Y."/>
            <person name="Chuda L."/>
            <person name="Citroen M."/>
            <person name="Collymore A."/>
            <person name="Cooke P."/>
            <person name="Costello M."/>
            <person name="D'Aco K."/>
            <person name="Daza R."/>
            <person name="De Haan G."/>
            <person name="DeGray S."/>
            <person name="DeMaso C."/>
            <person name="Dhargay N."/>
            <person name="Dooley K."/>
            <person name="Dooley E."/>
            <person name="Doricent M."/>
            <person name="Dorje P."/>
            <person name="Dorjee K."/>
            <person name="Dupes A."/>
            <person name="Elong R."/>
            <person name="Falk J."/>
            <person name="Farina A."/>
            <person name="Faro S."/>
            <person name="Ferguson D."/>
            <person name="Fisher S."/>
            <person name="Foley C.D."/>
            <person name="Franke A."/>
            <person name="Friedrich D."/>
            <person name="Gadbois L."/>
            <person name="Gearin G."/>
            <person name="Gearin C.R."/>
            <person name="Giannoukos G."/>
            <person name="Goode T."/>
            <person name="Graham J."/>
            <person name="Grandbois E."/>
            <person name="Grewal S."/>
            <person name="Gyaltsen K."/>
            <person name="Hafez N."/>
            <person name="Hagos B."/>
            <person name="Hall J."/>
            <person name="Henson C."/>
            <person name="Hollinger A."/>
            <person name="Honan T."/>
            <person name="Huard M.D."/>
            <person name="Hughes L."/>
            <person name="Hurhula B."/>
            <person name="Husby M.E."/>
            <person name="Kamat A."/>
            <person name="Kanga B."/>
            <person name="Kashin S."/>
            <person name="Khazanovich D."/>
            <person name="Kisner P."/>
            <person name="Lance K."/>
            <person name="Lara M."/>
            <person name="Lee W."/>
            <person name="Lennon N."/>
            <person name="Letendre F."/>
            <person name="LeVine R."/>
            <person name="Lipovsky A."/>
            <person name="Liu X."/>
            <person name="Liu J."/>
            <person name="Liu S."/>
            <person name="Lokyitsang T."/>
            <person name="Lokyitsang Y."/>
            <person name="Lubonja R."/>
            <person name="Lui A."/>
            <person name="MacDonald P."/>
            <person name="Magnisalis V."/>
            <person name="Maru K."/>
            <person name="Matthews C."/>
            <person name="McCusker W."/>
            <person name="McDonough S."/>
            <person name="Mehta T."/>
            <person name="Meldrim J."/>
            <person name="Meneus L."/>
            <person name="Mihai O."/>
            <person name="Mihalev A."/>
            <person name="Mihova T."/>
            <person name="Mittelman R."/>
            <person name="Mlenga V."/>
            <person name="Montmayeur A."/>
            <person name="Mulrain L."/>
            <person name="Navidi A."/>
            <person name="Naylor J."/>
            <person name="Negash T."/>
            <person name="Nguyen T."/>
            <person name="Nguyen N."/>
            <person name="Nicol R."/>
            <person name="Norbu C."/>
            <person name="Norbu N."/>
            <person name="Novod N."/>
            <person name="O'Neill B."/>
            <person name="Osman S."/>
            <person name="Markiewicz E."/>
            <person name="Oyono O.L."/>
            <person name="Patti C."/>
            <person name="Phunkhang P."/>
            <person name="Pierre F."/>
            <person name="Priest M."/>
            <person name="Raghuraman S."/>
            <person name="Rege F."/>
            <person name="Reyes R."/>
            <person name="Rise C."/>
            <person name="Rogov P."/>
            <person name="Ross K."/>
            <person name="Ryan E."/>
            <person name="Settipalli S."/>
            <person name="Shea T."/>
            <person name="Sherpa N."/>
            <person name="Shi L."/>
            <person name="Shih D."/>
            <person name="Sparrow T."/>
            <person name="Spaulding J."/>
            <person name="Stalker J."/>
            <person name="Stange-Thomann N."/>
            <person name="Stavropoulos S."/>
            <person name="Stone C."/>
            <person name="Strader C."/>
            <person name="Tesfaye S."/>
            <person name="Thomson T."/>
            <person name="Thoulutsang Y."/>
            <person name="Thoulutsang D."/>
            <person name="Topham K."/>
            <person name="Topping I."/>
            <person name="Tsamla T."/>
            <person name="Vassiliev H."/>
            <person name="Vo A."/>
            <person name="Wangchuk T."/>
            <person name="Wangdi T."/>
            <person name="Weiand M."/>
            <person name="Wilkinson J."/>
            <person name="Wilson A."/>
            <person name="Yadav S."/>
            <person name="Young G."/>
            <person name="Yu Q."/>
            <person name="Zembek L."/>
            <person name="Zhong D."/>
            <person name="Zimmer A."/>
            <person name="Zwirko Z."/>
            <person name="Jaffe D.B."/>
            <person name="Alvarez P."/>
            <person name="Brockman W."/>
            <person name="Butler J."/>
            <person name="Chin C."/>
            <person name="Gnerre S."/>
            <person name="Grabherr M."/>
            <person name="Kleber M."/>
            <person name="Mauceli E."/>
            <person name="MacCallum I."/>
        </authorList>
    </citation>
    <scope>NUCLEOTIDE SEQUENCE [LARGE SCALE GENOMIC DNA]</scope>
    <source>
        <strain evidence="3">Rob3c / Tucson 14021-0248.25</strain>
    </source>
</reference>
<dbReference type="Proteomes" id="UP000001292">
    <property type="component" value="Unassembled WGS sequence"/>
</dbReference>
<sequence>MQKQLPPQRQLSQRGVGLQQQSSSKRRKPGGSGAAGGATAVGPATVRRQVSWGPPIVAETDVDLAKNSSGNSNGNGNRKAGGKQNGYHGVNRRATTTRN</sequence>
<gene>
    <name evidence="2" type="primary">Dsec\GM13960</name>
    <name evidence="2" type="ORF">Dsec_GM13960</name>
</gene>
<dbReference type="HOGENOM" id="CLU_166344_0_0_1"/>
<dbReference type="PhylomeDB" id="B4HU92"/>
<dbReference type="OMA" id="KHEHQVQ"/>
<evidence type="ECO:0000256" key="1">
    <source>
        <dbReference type="SAM" id="MobiDB-lite"/>
    </source>
</evidence>
<dbReference type="EMBL" id="CH480817">
    <property type="protein sequence ID" value="EDW50513.1"/>
    <property type="molecule type" value="Genomic_DNA"/>
</dbReference>
<keyword evidence="3" id="KW-1185">Reference proteome</keyword>
<evidence type="ECO:0000313" key="3">
    <source>
        <dbReference type="Proteomes" id="UP000001292"/>
    </source>
</evidence>
<dbReference type="AlphaFoldDB" id="B4HU92"/>
<feature type="compositionally biased region" description="Low complexity" evidence="1">
    <location>
        <begin position="66"/>
        <end position="78"/>
    </location>
</feature>
<feature type="compositionally biased region" description="Low complexity" evidence="1">
    <location>
        <begin position="37"/>
        <end position="46"/>
    </location>
</feature>
<accession>B4HU92</accession>
<name>B4HU92_DROSE</name>
<evidence type="ECO:0000313" key="2">
    <source>
        <dbReference type="EMBL" id="EDW50513.1"/>
    </source>
</evidence>
<feature type="region of interest" description="Disordered" evidence="1">
    <location>
        <begin position="1"/>
        <end position="99"/>
    </location>
</feature>
<proteinExistence type="predicted"/>
<protein>
    <submittedName>
        <fullName evidence="2">GM13960</fullName>
    </submittedName>
</protein>